<evidence type="ECO:0000259" key="1">
    <source>
        <dbReference type="PROSITE" id="PS51186"/>
    </source>
</evidence>
<dbReference type="PANTHER" id="PTHR43305:SF1">
    <property type="entry name" value="FAMILY N-ACETYLTRANSFERASE, PUTATIVE (AFU_ORTHOLOGUE AFUA_2G01380)-RELATED"/>
    <property type="match status" value="1"/>
</dbReference>
<organism evidence="2 3">
    <name type="scientific">Dactylonectria macrodidyma</name>
    <dbReference type="NCBI Taxonomy" id="307937"/>
    <lineage>
        <taxon>Eukaryota</taxon>
        <taxon>Fungi</taxon>
        <taxon>Dikarya</taxon>
        <taxon>Ascomycota</taxon>
        <taxon>Pezizomycotina</taxon>
        <taxon>Sordariomycetes</taxon>
        <taxon>Hypocreomycetidae</taxon>
        <taxon>Hypocreales</taxon>
        <taxon>Nectriaceae</taxon>
        <taxon>Dactylonectria</taxon>
    </lineage>
</organism>
<dbReference type="PROSITE" id="PS51186">
    <property type="entry name" value="GNAT"/>
    <property type="match status" value="1"/>
</dbReference>
<proteinExistence type="predicted"/>
<evidence type="ECO:0000313" key="2">
    <source>
        <dbReference type="EMBL" id="KAH7176430.1"/>
    </source>
</evidence>
<dbReference type="OrthoDB" id="41532at2759"/>
<dbReference type="InterPro" id="IPR016181">
    <property type="entry name" value="Acyl_CoA_acyltransferase"/>
</dbReference>
<feature type="domain" description="N-acetyltransferase" evidence="1">
    <location>
        <begin position="4"/>
        <end position="171"/>
    </location>
</feature>
<accession>A0A9P9FTY8</accession>
<dbReference type="InterPro" id="IPR000182">
    <property type="entry name" value="GNAT_dom"/>
</dbReference>
<keyword evidence="3" id="KW-1185">Reference proteome</keyword>
<gene>
    <name evidence="2" type="ORF">EDB81DRAFT_751795</name>
</gene>
<sequence length="176" mass="19045">MASISITQATTSADVASIAECFRAYTEWLGLDLTFQNFAKELENLPGAYTPPSGALLLARDSGTGEVLGCIGLRPLQLQQEYKARNPGGVRYCEVKRLFVYPAARGRRVARALVGEALKVAEAEGYGEALLDTLATMKPAIALYESEGFIETEPYYLNPLDGVVYMSKKLGGQGLK</sequence>
<protein>
    <submittedName>
        <fullName evidence="2">Acyl-CoA N-acyltransferase</fullName>
    </submittedName>
</protein>
<dbReference type="InterPro" id="IPR052777">
    <property type="entry name" value="Acetyltransferase_Enz"/>
</dbReference>
<dbReference type="Pfam" id="PF00583">
    <property type="entry name" value="Acetyltransf_1"/>
    <property type="match status" value="1"/>
</dbReference>
<dbReference type="SUPFAM" id="SSF55729">
    <property type="entry name" value="Acyl-CoA N-acyltransferases (Nat)"/>
    <property type="match status" value="1"/>
</dbReference>
<dbReference type="AlphaFoldDB" id="A0A9P9FTY8"/>
<dbReference type="GO" id="GO:0016747">
    <property type="term" value="F:acyltransferase activity, transferring groups other than amino-acyl groups"/>
    <property type="evidence" value="ECO:0007669"/>
    <property type="project" value="InterPro"/>
</dbReference>
<comment type="caution">
    <text evidence="2">The sequence shown here is derived from an EMBL/GenBank/DDBJ whole genome shotgun (WGS) entry which is preliminary data.</text>
</comment>
<reference evidence="2" key="1">
    <citation type="journal article" date="2021" name="Nat. Commun.">
        <title>Genetic determinants of endophytism in the Arabidopsis root mycobiome.</title>
        <authorList>
            <person name="Mesny F."/>
            <person name="Miyauchi S."/>
            <person name="Thiergart T."/>
            <person name="Pickel B."/>
            <person name="Atanasova L."/>
            <person name="Karlsson M."/>
            <person name="Huettel B."/>
            <person name="Barry K.W."/>
            <person name="Haridas S."/>
            <person name="Chen C."/>
            <person name="Bauer D."/>
            <person name="Andreopoulos W."/>
            <person name="Pangilinan J."/>
            <person name="LaButti K."/>
            <person name="Riley R."/>
            <person name="Lipzen A."/>
            <person name="Clum A."/>
            <person name="Drula E."/>
            <person name="Henrissat B."/>
            <person name="Kohler A."/>
            <person name="Grigoriev I.V."/>
            <person name="Martin F.M."/>
            <person name="Hacquard S."/>
        </authorList>
    </citation>
    <scope>NUCLEOTIDE SEQUENCE</scope>
    <source>
        <strain evidence="2">MPI-CAGE-AT-0147</strain>
    </source>
</reference>
<dbReference type="EMBL" id="JAGMUV010000001">
    <property type="protein sequence ID" value="KAH7176430.1"/>
    <property type="molecule type" value="Genomic_DNA"/>
</dbReference>
<evidence type="ECO:0000313" key="3">
    <source>
        <dbReference type="Proteomes" id="UP000738349"/>
    </source>
</evidence>
<dbReference type="Gene3D" id="3.40.630.30">
    <property type="match status" value="1"/>
</dbReference>
<dbReference type="Proteomes" id="UP000738349">
    <property type="component" value="Unassembled WGS sequence"/>
</dbReference>
<name>A0A9P9FTY8_9HYPO</name>
<dbReference type="PANTHER" id="PTHR43305">
    <property type="entry name" value="FAMILY N-ACETYLTRANSFERASE, PUTATIVE (AFU_ORTHOLOGUE AFUA_2G01380)-RELATED"/>
    <property type="match status" value="1"/>
</dbReference>